<keyword evidence="2" id="KW-1185">Reference proteome</keyword>
<reference evidence="1 2" key="1">
    <citation type="journal article" date="2019" name="Int. J. Syst. Evol. Microbiol.">
        <title>The Global Catalogue of Microorganisms (GCM) 10K type strain sequencing project: providing services to taxonomists for standard genome sequencing and annotation.</title>
        <authorList>
            <consortium name="The Broad Institute Genomics Platform"/>
            <consortium name="The Broad Institute Genome Sequencing Center for Infectious Disease"/>
            <person name="Wu L."/>
            <person name="Ma J."/>
        </authorList>
    </citation>
    <scope>NUCLEOTIDE SEQUENCE [LARGE SCALE GENOMIC DNA]</scope>
    <source>
        <strain evidence="1 2">JCM 8201</strain>
    </source>
</reference>
<evidence type="ECO:0000313" key="1">
    <source>
        <dbReference type="EMBL" id="GAA2718609.1"/>
    </source>
</evidence>
<proteinExistence type="predicted"/>
<organism evidence="1 2">
    <name type="scientific">Actinocorallia aurantiaca</name>
    <dbReference type="NCBI Taxonomy" id="46204"/>
    <lineage>
        <taxon>Bacteria</taxon>
        <taxon>Bacillati</taxon>
        <taxon>Actinomycetota</taxon>
        <taxon>Actinomycetes</taxon>
        <taxon>Streptosporangiales</taxon>
        <taxon>Thermomonosporaceae</taxon>
        <taxon>Actinocorallia</taxon>
    </lineage>
</organism>
<comment type="caution">
    <text evidence="1">The sequence shown here is derived from an EMBL/GenBank/DDBJ whole genome shotgun (WGS) entry which is preliminary data.</text>
</comment>
<protein>
    <submittedName>
        <fullName evidence="1">Uncharacterized protein</fullName>
    </submittedName>
</protein>
<dbReference type="EMBL" id="BAAATZ010000002">
    <property type="protein sequence ID" value="GAA2718609.1"/>
    <property type="molecule type" value="Genomic_DNA"/>
</dbReference>
<accession>A0ABN3TUR3</accession>
<dbReference type="RefSeq" id="WP_344448128.1">
    <property type="nucleotide sequence ID" value="NZ_BAAATZ010000002.1"/>
</dbReference>
<evidence type="ECO:0000313" key="2">
    <source>
        <dbReference type="Proteomes" id="UP001501842"/>
    </source>
</evidence>
<dbReference type="Proteomes" id="UP001501842">
    <property type="component" value="Unassembled WGS sequence"/>
</dbReference>
<name>A0ABN3TUR3_9ACTN</name>
<gene>
    <name evidence="1" type="ORF">GCM10010439_01950</name>
</gene>
<sequence length="84" mass="9044">MTEVEALFAFVLAAPTLLTERRALGELSDAAERLALYARYAAAGVALKNHPGVRAVPATARARRRAARARRGVDLILGWTTRGT</sequence>